<dbReference type="GO" id="GO:0000785">
    <property type="term" value="C:chromatin"/>
    <property type="evidence" value="ECO:0007669"/>
    <property type="project" value="InterPro"/>
</dbReference>
<comment type="subcellular location">
    <subcellularLocation>
        <location evidence="1">Nucleus</location>
    </subcellularLocation>
</comment>
<evidence type="ECO:0000256" key="4">
    <source>
        <dbReference type="ARBA" id="ARBA00023242"/>
    </source>
</evidence>
<evidence type="ECO:0000256" key="1">
    <source>
        <dbReference type="ARBA" id="ARBA00004123"/>
    </source>
</evidence>
<comment type="similarity">
    <text evidence="2">Belongs to the HMGN family.</text>
</comment>
<dbReference type="InterPro" id="IPR040164">
    <property type="entry name" value="HMGN5"/>
</dbReference>
<dbReference type="SMART" id="SM00527">
    <property type="entry name" value="HMG17"/>
    <property type="match status" value="1"/>
</dbReference>
<dbReference type="PANTHER" id="PTHR23145:SF6">
    <property type="entry name" value="HIGH MOBILITY GROUP NUCLEOSOME-BINDING DOMAIN-CONTAINING PROTEIN 5"/>
    <property type="match status" value="1"/>
</dbReference>
<dbReference type="GO" id="GO:0031492">
    <property type="term" value="F:nucleosomal DNA binding"/>
    <property type="evidence" value="ECO:0007669"/>
    <property type="project" value="InterPro"/>
</dbReference>
<feature type="region of interest" description="Disordered" evidence="5">
    <location>
        <begin position="75"/>
        <end position="148"/>
    </location>
</feature>
<protein>
    <submittedName>
        <fullName evidence="6">HMGN5 isoform 6</fullName>
    </submittedName>
</protein>
<evidence type="ECO:0000313" key="7">
    <source>
        <dbReference type="Proteomes" id="UP000236370"/>
    </source>
</evidence>
<evidence type="ECO:0000256" key="5">
    <source>
        <dbReference type="SAM" id="MobiDB-lite"/>
    </source>
</evidence>
<dbReference type="GO" id="GO:0006325">
    <property type="term" value="P:chromatin organization"/>
    <property type="evidence" value="ECO:0007669"/>
    <property type="project" value="InterPro"/>
</dbReference>
<reference evidence="6 7" key="1">
    <citation type="submission" date="2017-12" db="EMBL/GenBank/DDBJ databases">
        <title>High-resolution comparative analysis of great ape genomes.</title>
        <authorList>
            <person name="Pollen A."/>
            <person name="Hastie A."/>
            <person name="Hormozdiari F."/>
            <person name="Dougherty M."/>
            <person name="Liu R."/>
            <person name="Chaisson M."/>
            <person name="Hoppe E."/>
            <person name="Hill C."/>
            <person name="Pang A."/>
            <person name="Hillier L."/>
            <person name="Baker C."/>
            <person name="Armstrong J."/>
            <person name="Shendure J."/>
            <person name="Paten B."/>
            <person name="Wilson R."/>
            <person name="Chao H."/>
            <person name="Schneider V."/>
            <person name="Ventura M."/>
            <person name="Kronenberg Z."/>
            <person name="Murali S."/>
            <person name="Gordon D."/>
            <person name="Cantsilieris S."/>
            <person name="Munson K."/>
            <person name="Nelson B."/>
            <person name="Raja A."/>
            <person name="Underwood J."/>
            <person name="Diekhans M."/>
            <person name="Fiddes I."/>
            <person name="Haussler D."/>
            <person name="Eichler E."/>
        </authorList>
    </citation>
    <scope>NUCLEOTIDE SEQUENCE [LARGE SCALE GENOMIC DNA]</scope>
    <source>
        <strain evidence="6">Yerkes chimp pedigree #C0471</strain>
    </source>
</reference>
<gene>
    <name evidence="6" type="ORF">CK820_G0038184</name>
</gene>
<feature type="non-terminal residue" evidence="6">
    <location>
        <position position="148"/>
    </location>
</feature>
<feature type="compositionally biased region" description="Basic and acidic residues" evidence="5">
    <location>
        <begin position="139"/>
        <end position="148"/>
    </location>
</feature>
<comment type="caution">
    <text evidence="6">The sequence shown here is derived from an EMBL/GenBank/DDBJ whole genome shotgun (WGS) entry which is preliminary data.</text>
</comment>
<keyword evidence="4" id="KW-0539">Nucleus</keyword>
<keyword evidence="3" id="KW-0238">DNA-binding</keyword>
<dbReference type="GO" id="GO:0005634">
    <property type="term" value="C:nucleus"/>
    <property type="evidence" value="ECO:0007669"/>
    <property type="project" value="UniProtKB-SubCell"/>
</dbReference>
<proteinExistence type="inferred from homology"/>
<feature type="region of interest" description="Disordered" evidence="5">
    <location>
        <begin position="1"/>
        <end position="55"/>
    </location>
</feature>
<feature type="compositionally biased region" description="Basic and acidic residues" evidence="5">
    <location>
        <begin position="81"/>
        <end position="119"/>
    </location>
</feature>
<sequence>MPKRKAAGQGDMRQEPKRRSARLSAMLVPVTPEVKPKRTSSSRKMKTKSDMMEENIDTSAQAVAETKQEAVVEEDYNENAKNGEAKITEAPASEKEIVEVKEENIEDATEKGGEKKEAVAAEVKNEEEDQKEDEEDQNEEKGEARKED</sequence>
<dbReference type="Proteomes" id="UP000236370">
    <property type="component" value="Unassembled WGS sequence"/>
</dbReference>
<feature type="compositionally biased region" description="Acidic residues" evidence="5">
    <location>
        <begin position="125"/>
        <end position="138"/>
    </location>
</feature>
<feature type="compositionally biased region" description="Basic residues" evidence="5">
    <location>
        <begin position="37"/>
        <end position="46"/>
    </location>
</feature>
<evidence type="ECO:0000313" key="6">
    <source>
        <dbReference type="EMBL" id="PNI35338.1"/>
    </source>
</evidence>
<evidence type="ECO:0000256" key="2">
    <source>
        <dbReference type="ARBA" id="ARBA00007696"/>
    </source>
</evidence>
<dbReference type="Pfam" id="PF01101">
    <property type="entry name" value="HMG14_17"/>
    <property type="match status" value="1"/>
</dbReference>
<dbReference type="InterPro" id="IPR000079">
    <property type="entry name" value="HMGN_fam"/>
</dbReference>
<dbReference type="PRINTS" id="PR00925">
    <property type="entry name" value="NONHISHMG17"/>
</dbReference>
<organism evidence="6 7">
    <name type="scientific">Pan troglodytes</name>
    <name type="common">Chimpanzee</name>
    <dbReference type="NCBI Taxonomy" id="9598"/>
    <lineage>
        <taxon>Eukaryota</taxon>
        <taxon>Metazoa</taxon>
        <taxon>Chordata</taxon>
        <taxon>Craniata</taxon>
        <taxon>Vertebrata</taxon>
        <taxon>Euteleostomi</taxon>
        <taxon>Mammalia</taxon>
        <taxon>Eutheria</taxon>
        <taxon>Euarchontoglires</taxon>
        <taxon>Primates</taxon>
        <taxon>Haplorrhini</taxon>
        <taxon>Catarrhini</taxon>
        <taxon>Hominidae</taxon>
        <taxon>Pan</taxon>
    </lineage>
</organism>
<evidence type="ECO:0000256" key="3">
    <source>
        <dbReference type="ARBA" id="ARBA00023125"/>
    </source>
</evidence>
<accession>A0A2J8KJY6</accession>
<dbReference type="PROSITE" id="PS00355">
    <property type="entry name" value="HMG14_17"/>
    <property type="match status" value="1"/>
</dbReference>
<dbReference type="EMBL" id="NBAG03000360">
    <property type="protein sequence ID" value="PNI35338.1"/>
    <property type="molecule type" value="Genomic_DNA"/>
</dbReference>
<dbReference type="PANTHER" id="PTHR23145">
    <property type="entry name" value="NUCLEOSOMAL BINDING PROTEIN 1"/>
    <property type="match status" value="1"/>
</dbReference>
<name>A0A2J8KJY6_PANTR</name>
<dbReference type="AlphaFoldDB" id="A0A2J8KJY6"/>